<dbReference type="Proteomes" id="UP000219813">
    <property type="component" value="Chromosome 8"/>
</dbReference>
<dbReference type="OrthoDB" id="10343705at2759"/>
<dbReference type="EMBL" id="LT594629">
    <property type="protein sequence ID" value="SCN12441.1"/>
    <property type="molecule type" value="Genomic_DNA"/>
</dbReference>
<feature type="transmembrane region" description="Helical" evidence="1">
    <location>
        <begin position="6"/>
        <end position="22"/>
    </location>
</feature>
<dbReference type="VEuPathDB" id="PlasmoDB:PmUG01_08057100"/>
<evidence type="ECO:0000313" key="2">
    <source>
        <dbReference type="EMBL" id="SCN12441.1"/>
    </source>
</evidence>
<keyword evidence="1" id="KW-0472">Membrane</keyword>
<keyword evidence="1" id="KW-1133">Transmembrane helix</keyword>
<dbReference type="AlphaFoldDB" id="A0A1D3PBF4"/>
<dbReference type="KEGG" id="pmal:PMUG01_08057100"/>
<dbReference type="InterPro" id="IPR022139">
    <property type="entry name" value="Fam-L/Fam-M-like_plasmodium"/>
</dbReference>
<reference evidence="2 3" key="1">
    <citation type="submission" date="2016-06" db="EMBL/GenBank/DDBJ databases">
        <authorList>
            <consortium name="Pathogen Informatics"/>
        </authorList>
    </citation>
    <scope>NUCLEOTIDE SEQUENCE [LARGE SCALE GENOMIC DNA]</scope>
</reference>
<feature type="transmembrane region" description="Helical" evidence="1">
    <location>
        <begin position="199"/>
        <end position="218"/>
    </location>
</feature>
<name>A0A1D3PBF4_PLAMA</name>
<evidence type="ECO:0000313" key="3">
    <source>
        <dbReference type="Proteomes" id="UP000219813"/>
    </source>
</evidence>
<evidence type="ECO:0008006" key="4">
    <source>
        <dbReference type="Google" id="ProtNLM"/>
    </source>
</evidence>
<keyword evidence="3" id="KW-1185">Reference proteome</keyword>
<proteinExistence type="predicted"/>
<accession>A0A1D3PBF4</accession>
<gene>
    <name evidence="2" type="primary">PmUG01_08057100</name>
    <name evidence="2" type="ORF">PMUG01_08057100</name>
</gene>
<dbReference type="GeneID" id="39868553"/>
<dbReference type="RefSeq" id="XP_028861400.1">
    <property type="nucleotide sequence ID" value="XM_029004741.1"/>
</dbReference>
<evidence type="ECO:0000256" key="1">
    <source>
        <dbReference type="SAM" id="Phobius"/>
    </source>
</evidence>
<feature type="transmembrane region" description="Helical" evidence="1">
    <location>
        <begin position="162"/>
        <end position="187"/>
    </location>
</feature>
<protein>
    <recommendedName>
        <fullName evidence="4">Fam-l protein</fullName>
    </recommendedName>
</protein>
<keyword evidence="1" id="KW-0812">Transmembrane</keyword>
<sequence length="238" mass="28585">MKKKFKLFYFIQIVTFIFLTWIRRFNSELSNFCKYLNENKISNEKLYTRTYRLLAKNKKEVCLNIVWKAEDIPNNVVYEKVNITNNKKVSKIKNKLRKKCTSNNSGGYREAGKCKPSAYNRVDNYCGKRMLDKIYYKNVLRYCRNDDFKFIKKCIQRKREAFFALFVFHLVVGVSYVVLFSVFKIMGESAFTVSNILKFFVPLQILWIVVLVRLFYILRKTVIYEKLLHLKSKFNYTE</sequence>
<organism evidence="2 3">
    <name type="scientific">Plasmodium malariae</name>
    <dbReference type="NCBI Taxonomy" id="5858"/>
    <lineage>
        <taxon>Eukaryota</taxon>
        <taxon>Sar</taxon>
        <taxon>Alveolata</taxon>
        <taxon>Apicomplexa</taxon>
        <taxon>Aconoidasida</taxon>
        <taxon>Haemosporida</taxon>
        <taxon>Plasmodiidae</taxon>
        <taxon>Plasmodium</taxon>
        <taxon>Plasmodium (Plasmodium)</taxon>
    </lineage>
</organism>
<dbReference type="Pfam" id="PF12420">
    <property type="entry name" value="DUF3671"/>
    <property type="match status" value="1"/>
</dbReference>